<comment type="caution">
    <text evidence="3">The sequence shown here is derived from an EMBL/GenBank/DDBJ whole genome shotgun (WGS) entry which is preliminary data.</text>
</comment>
<evidence type="ECO:0000313" key="3">
    <source>
        <dbReference type="EMBL" id="GGJ89496.1"/>
    </source>
</evidence>
<feature type="transmembrane region" description="Helical" evidence="2">
    <location>
        <begin position="32"/>
        <end position="53"/>
    </location>
</feature>
<keyword evidence="2" id="KW-1133">Transmembrane helix</keyword>
<accession>A0A917PSR8</accession>
<feature type="compositionally biased region" description="Pro residues" evidence="1">
    <location>
        <begin position="1"/>
        <end position="19"/>
    </location>
</feature>
<dbReference type="RefSeq" id="WP_188964786.1">
    <property type="nucleotide sequence ID" value="NZ_BMOE01000024.1"/>
</dbReference>
<evidence type="ECO:0000256" key="1">
    <source>
        <dbReference type="SAM" id="MobiDB-lite"/>
    </source>
</evidence>
<dbReference type="EMBL" id="BMOE01000024">
    <property type="protein sequence ID" value="GGJ89496.1"/>
    <property type="molecule type" value="Genomic_DNA"/>
</dbReference>
<evidence type="ECO:0000313" key="4">
    <source>
        <dbReference type="Proteomes" id="UP000635726"/>
    </source>
</evidence>
<reference evidence="3" key="1">
    <citation type="journal article" date="2014" name="Int. J. Syst. Evol. Microbiol.">
        <title>Complete genome sequence of Corynebacterium casei LMG S-19264T (=DSM 44701T), isolated from a smear-ripened cheese.</title>
        <authorList>
            <consortium name="US DOE Joint Genome Institute (JGI-PGF)"/>
            <person name="Walter F."/>
            <person name="Albersmeier A."/>
            <person name="Kalinowski J."/>
            <person name="Ruckert C."/>
        </authorList>
    </citation>
    <scope>NUCLEOTIDE SEQUENCE</scope>
    <source>
        <strain evidence="3">JCM 14371</strain>
    </source>
</reference>
<keyword evidence="2" id="KW-0472">Membrane</keyword>
<gene>
    <name evidence="3" type="ORF">GCM10008939_36850</name>
</gene>
<keyword evidence="2" id="KW-0812">Transmembrane</keyword>
<sequence>MTRPVPPTPGPSRPTPPHPGPRRTPRPRLTRTLLHVLSALVALTGMVLTFLLARSGHDTAGLVAVLTALVPLLTGLSRTR</sequence>
<name>A0A917PSR8_9DEIO</name>
<keyword evidence="4" id="KW-1185">Reference proteome</keyword>
<feature type="transmembrane region" description="Helical" evidence="2">
    <location>
        <begin position="59"/>
        <end position="76"/>
    </location>
</feature>
<organism evidence="3 4">
    <name type="scientific">Deinococcus aquiradiocola</name>
    <dbReference type="NCBI Taxonomy" id="393059"/>
    <lineage>
        <taxon>Bacteria</taxon>
        <taxon>Thermotogati</taxon>
        <taxon>Deinococcota</taxon>
        <taxon>Deinococci</taxon>
        <taxon>Deinococcales</taxon>
        <taxon>Deinococcaceae</taxon>
        <taxon>Deinococcus</taxon>
    </lineage>
</organism>
<proteinExistence type="predicted"/>
<protein>
    <submittedName>
        <fullName evidence="3">Uncharacterized protein</fullName>
    </submittedName>
</protein>
<evidence type="ECO:0000256" key="2">
    <source>
        <dbReference type="SAM" id="Phobius"/>
    </source>
</evidence>
<reference evidence="3" key="2">
    <citation type="submission" date="2020-09" db="EMBL/GenBank/DDBJ databases">
        <authorList>
            <person name="Sun Q."/>
            <person name="Ohkuma M."/>
        </authorList>
    </citation>
    <scope>NUCLEOTIDE SEQUENCE</scope>
    <source>
        <strain evidence="3">JCM 14371</strain>
    </source>
</reference>
<feature type="region of interest" description="Disordered" evidence="1">
    <location>
        <begin position="1"/>
        <end position="27"/>
    </location>
</feature>
<dbReference type="AlphaFoldDB" id="A0A917PSR8"/>
<dbReference type="Proteomes" id="UP000635726">
    <property type="component" value="Unassembled WGS sequence"/>
</dbReference>